<comment type="caution">
    <text evidence="3">The sequence shown here is derived from an EMBL/GenBank/DDBJ whole genome shotgun (WGS) entry which is preliminary data.</text>
</comment>
<feature type="domain" description="GIY-YIG" evidence="2">
    <location>
        <begin position="1"/>
        <end position="78"/>
    </location>
</feature>
<comment type="similarity">
    <text evidence="1">Belongs to the UPF0213 family.</text>
</comment>
<dbReference type="Proteomes" id="UP000177740">
    <property type="component" value="Unassembled WGS sequence"/>
</dbReference>
<dbReference type="AlphaFoldDB" id="A0A1G2EQ14"/>
<evidence type="ECO:0000313" key="4">
    <source>
        <dbReference type="Proteomes" id="UP000177740"/>
    </source>
</evidence>
<organism evidence="3 4">
    <name type="scientific">Candidatus Nealsonbacteria bacterium RIFOXYB1_FULL_40_15</name>
    <dbReference type="NCBI Taxonomy" id="1801677"/>
    <lineage>
        <taxon>Bacteria</taxon>
        <taxon>Candidatus Nealsoniibacteriota</taxon>
    </lineage>
</organism>
<dbReference type="STRING" id="1801677.A2365_03250"/>
<reference evidence="3 4" key="1">
    <citation type="journal article" date="2016" name="Nat. Commun.">
        <title>Thousands of microbial genomes shed light on interconnected biogeochemical processes in an aquifer system.</title>
        <authorList>
            <person name="Anantharaman K."/>
            <person name="Brown C.T."/>
            <person name="Hug L.A."/>
            <person name="Sharon I."/>
            <person name="Castelle C.J."/>
            <person name="Probst A.J."/>
            <person name="Thomas B.C."/>
            <person name="Singh A."/>
            <person name="Wilkins M.J."/>
            <person name="Karaoz U."/>
            <person name="Brodie E.L."/>
            <person name="Williams K.H."/>
            <person name="Hubbard S.S."/>
            <person name="Banfield J.F."/>
        </authorList>
    </citation>
    <scope>NUCLEOTIDE SEQUENCE [LARGE SCALE GENOMIC DNA]</scope>
</reference>
<dbReference type="SUPFAM" id="SSF82771">
    <property type="entry name" value="GIY-YIG endonuclease"/>
    <property type="match status" value="1"/>
</dbReference>
<dbReference type="EMBL" id="MHMM01000006">
    <property type="protein sequence ID" value="OGZ27461.1"/>
    <property type="molecule type" value="Genomic_DNA"/>
</dbReference>
<sequence>MFYVYLIFSKKLNKKYIGMTDDLRKRLGEHNSGKSNFTSKGMPWELTYYEVFKNKKDALREESFLKTGKGRERLKYLFGRVA</sequence>
<protein>
    <recommendedName>
        <fullName evidence="2">GIY-YIG domain-containing protein</fullName>
    </recommendedName>
</protein>
<dbReference type="PANTHER" id="PTHR34477">
    <property type="entry name" value="UPF0213 PROTEIN YHBQ"/>
    <property type="match status" value="1"/>
</dbReference>
<proteinExistence type="inferred from homology"/>
<dbReference type="Pfam" id="PF01541">
    <property type="entry name" value="GIY-YIG"/>
    <property type="match status" value="1"/>
</dbReference>
<dbReference type="InterPro" id="IPR050190">
    <property type="entry name" value="UPF0213_domain"/>
</dbReference>
<dbReference type="PANTHER" id="PTHR34477:SF5">
    <property type="entry name" value="BSL5627 PROTEIN"/>
    <property type="match status" value="1"/>
</dbReference>
<name>A0A1G2EQ14_9BACT</name>
<evidence type="ECO:0000256" key="1">
    <source>
        <dbReference type="ARBA" id="ARBA00007435"/>
    </source>
</evidence>
<dbReference type="CDD" id="cd10449">
    <property type="entry name" value="GIY-YIG_SLX1_like"/>
    <property type="match status" value="1"/>
</dbReference>
<gene>
    <name evidence="3" type="ORF">A2365_03250</name>
</gene>
<evidence type="ECO:0000313" key="3">
    <source>
        <dbReference type="EMBL" id="OGZ27461.1"/>
    </source>
</evidence>
<dbReference type="Gene3D" id="3.40.1440.10">
    <property type="entry name" value="GIY-YIG endonuclease"/>
    <property type="match status" value="1"/>
</dbReference>
<accession>A0A1G2EQ14</accession>
<dbReference type="InterPro" id="IPR000305">
    <property type="entry name" value="GIY-YIG_endonuc"/>
</dbReference>
<dbReference type="InterPro" id="IPR035901">
    <property type="entry name" value="GIY-YIG_endonuc_sf"/>
</dbReference>
<evidence type="ECO:0000259" key="2">
    <source>
        <dbReference type="PROSITE" id="PS50164"/>
    </source>
</evidence>
<dbReference type="PROSITE" id="PS50164">
    <property type="entry name" value="GIY_YIG"/>
    <property type="match status" value="1"/>
</dbReference>